<protein>
    <submittedName>
        <fullName evidence="7">3-oxo-5-alpha-steroid 4-dehydrogenase</fullName>
    </submittedName>
</protein>
<evidence type="ECO:0000313" key="8">
    <source>
        <dbReference type="Proteomes" id="UP000053815"/>
    </source>
</evidence>
<dbReference type="AlphaFoldDB" id="A0A0C9LVV1"/>
<accession>A0A0C9LVV1</accession>
<comment type="subcellular location">
    <subcellularLocation>
        <location evidence="1">Endomembrane system</location>
        <topology evidence="1">Multi-pass membrane protein</topology>
    </subcellularLocation>
</comment>
<feature type="transmembrane region" description="Helical" evidence="5">
    <location>
        <begin position="182"/>
        <end position="200"/>
    </location>
</feature>
<dbReference type="InterPro" id="IPR000626">
    <property type="entry name" value="Ubiquitin-like_dom"/>
</dbReference>
<sequence>MEAADEYYDSVDLHIRWSDRQDLILRVSPDETISAIKEKIRQSSSRIESKYVRLIHNGRVLEDTKTLKEYGVGKIARTDSKAKLEPPSPVYFHCSLSDYTPETPSLQNNQPQMTPPTGFDRLRESGFTEEDIRNIRTQFHRLHGTAFEEGPTEEARNLEEQWMDNTGETLPDGTIQGTYKEMMWGLMLGFFLGIICLFWFRESVFSRRHQMGIVAGILINISICAQQLHELQASVLAYGKLNLHNNKKPATRWARSLSRWTVPKHYFSHFYVIGLMTAILSMMELISLSTLNKPLLIMQLLDRYDTRIGTHHLSLQQCIVGLSLMTLHLMRRVYESFWVEKPSKTATMHASHYLIGVGFYGAMVLGTWLEGVSNVESSLTQQDAYVNMTSLLAITLFLYASYHQYKCHLILSLLRQSKDQARSYSIPRGDWFEMLVTPHYFADILVYLSLNILYRFQNYILICGLIWTIVNLSIVSGETQLWYQTHFSVEKLHQAFPHGRKRIIPGLY</sequence>
<dbReference type="InterPro" id="IPR029071">
    <property type="entry name" value="Ubiquitin-like_domsf"/>
</dbReference>
<evidence type="ECO:0000256" key="1">
    <source>
        <dbReference type="ARBA" id="ARBA00004127"/>
    </source>
</evidence>
<dbReference type="SMART" id="SM00213">
    <property type="entry name" value="UBQ"/>
    <property type="match status" value="1"/>
</dbReference>
<evidence type="ECO:0000256" key="5">
    <source>
        <dbReference type="SAM" id="Phobius"/>
    </source>
</evidence>
<dbReference type="PANTHER" id="PTHR14624">
    <property type="entry name" value="DFG10 PROTEIN"/>
    <property type="match status" value="1"/>
</dbReference>
<gene>
    <name evidence="7" type="ORF">MAM1_0160c06912</name>
</gene>
<dbReference type="PROSITE" id="PS50053">
    <property type="entry name" value="UBIQUITIN_2"/>
    <property type="match status" value="1"/>
</dbReference>
<dbReference type="Proteomes" id="UP000053815">
    <property type="component" value="Unassembled WGS sequence"/>
</dbReference>
<feature type="domain" description="Ubiquitin-like" evidence="6">
    <location>
        <begin position="11"/>
        <end position="72"/>
    </location>
</feature>
<dbReference type="PANTHER" id="PTHR14624:SF0">
    <property type="entry name" value="POLYPRENOL REDUCTASE"/>
    <property type="match status" value="1"/>
</dbReference>
<dbReference type="EMBL" id="DF836449">
    <property type="protein sequence ID" value="GAN07415.1"/>
    <property type="molecule type" value="Genomic_DNA"/>
</dbReference>
<dbReference type="GO" id="GO:0006488">
    <property type="term" value="P:dolichol-linked oligosaccharide biosynthetic process"/>
    <property type="evidence" value="ECO:0007669"/>
    <property type="project" value="InterPro"/>
</dbReference>
<dbReference type="GO" id="GO:0016095">
    <property type="term" value="P:polyprenol catabolic process"/>
    <property type="evidence" value="ECO:0007669"/>
    <property type="project" value="TreeGrafter"/>
</dbReference>
<dbReference type="SUPFAM" id="SSF54236">
    <property type="entry name" value="Ubiquitin-like"/>
    <property type="match status" value="1"/>
</dbReference>
<feature type="transmembrane region" description="Helical" evidence="5">
    <location>
        <begin position="266"/>
        <end position="288"/>
    </location>
</feature>
<dbReference type="InterPro" id="IPR025390">
    <property type="entry name" value="Dsc3_C"/>
</dbReference>
<dbReference type="GO" id="GO:0003865">
    <property type="term" value="F:3-oxo-5-alpha-steroid 4-dehydrogenase activity"/>
    <property type="evidence" value="ECO:0007669"/>
    <property type="project" value="TreeGrafter"/>
</dbReference>
<evidence type="ECO:0000313" key="7">
    <source>
        <dbReference type="EMBL" id="GAN07415.1"/>
    </source>
</evidence>
<dbReference type="Pfam" id="PF13373">
    <property type="entry name" value="Dsc3_C"/>
    <property type="match status" value="2"/>
</dbReference>
<evidence type="ECO:0000256" key="4">
    <source>
        <dbReference type="ARBA" id="ARBA00023136"/>
    </source>
</evidence>
<dbReference type="Pfam" id="PF00240">
    <property type="entry name" value="ubiquitin"/>
    <property type="match status" value="1"/>
</dbReference>
<dbReference type="OrthoDB" id="541710at2759"/>
<evidence type="ECO:0000259" key="6">
    <source>
        <dbReference type="PROSITE" id="PS50053"/>
    </source>
</evidence>
<dbReference type="STRING" id="91626.A0A0C9LVV1"/>
<keyword evidence="8" id="KW-1185">Reference proteome</keyword>
<keyword evidence="4 5" id="KW-0472">Membrane</keyword>
<feature type="transmembrane region" description="Helical" evidence="5">
    <location>
        <begin position="456"/>
        <end position="475"/>
    </location>
</feature>
<evidence type="ECO:0000256" key="3">
    <source>
        <dbReference type="ARBA" id="ARBA00022989"/>
    </source>
</evidence>
<keyword evidence="2 5" id="KW-0812">Transmembrane</keyword>
<feature type="transmembrane region" description="Helical" evidence="5">
    <location>
        <begin position="350"/>
        <end position="369"/>
    </location>
</feature>
<dbReference type="Gene3D" id="3.10.20.90">
    <property type="entry name" value="Phosphatidylinositol 3-kinase Catalytic Subunit, Chain A, domain 1"/>
    <property type="match status" value="1"/>
</dbReference>
<reference evidence="7" key="1">
    <citation type="submission" date="2014-09" db="EMBL/GenBank/DDBJ databases">
        <title>Draft genome sequence of an oleaginous Mucoromycotina fungus Mucor ambiguus NBRC6742.</title>
        <authorList>
            <person name="Takeda I."/>
            <person name="Yamane N."/>
            <person name="Morita T."/>
            <person name="Tamano K."/>
            <person name="Machida M."/>
            <person name="Baker S."/>
            <person name="Koike H."/>
        </authorList>
    </citation>
    <scope>NUCLEOTIDE SEQUENCE</scope>
    <source>
        <strain evidence="7">NBRC 6742</strain>
    </source>
</reference>
<dbReference type="InterPro" id="IPR039698">
    <property type="entry name" value="Dfg10/SRD5A3"/>
</dbReference>
<dbReference type="Pfam" id="PF02544">
    <property type="entry name" value="Steroid_dh"/>
    <property type="match status" value="1"/>
</dbReference>
<dbReference type="InterPro" id="IPR001104">
    <property type="entry name" value="3-oxo-5_a-steroid_4-DH_C"/>
</dbReference>
<dbReference type="GO" id="GO:0005783">
    <property type="term" value="C:endoplasmic reticulum"/>
    <property type="evidence" value="ECO:0007669"/>
    <property type="project" value="TreeGrafter"/>
</dbReference>
<organism evidence="7">
    <name type="scientific">Mucor ambiguus</name>
    <dbReference type="NCBI Taxonomy" id="91626"/>
    <lineage>
        <taxon>Eukaryota</taxon>
        <taxon>Fungi</taxon>
        <taxon>Fungi incertae sedis</taxon>
        <taxon>Mucoromycota</taxon>
        <taxon>Mucoromycotina</taxon>
        <taxon>Mucoromycetes</taxon>
        <taxon>Mucorales</taxon>
        <taxon>Mucorineae</taxon>
        <taxon>Mucoraceae</taxon>
        <taxon>Mucor</taxon>
    </lineage>
</organism>
<proteinExistence type="predicted"/>
<dbReference type="PROSITE" id="PS50244">
    <property type="entry name" value="S5A_REDUCTASE"/>
    <property type="match status" value="1"/>
</dbReference>
<dbReference type="CDD" id="cd17039">
    <property type="entry name" value="Ubl_ubiquitin_like"/>
    <property type="match status" value="1"/>
</dbReference>
<evidence type="ECO:0000256" key="2">
    <source>
        <dbReference type="ARBA" id="ARBA00022692"/>
    </source>
</evidence>
<keyword evidence="3 5" id="KW-1133">Transmembrane helix</keyword>
<feature type="transmembrane region" description="Helical" evidence="5">
    <location>
        <begin position="384"/>
        <end position="402"/>
    </location>
</feature>
<name>A0A0C9LVV1_9FUNG</name>
<feature type="transmembrane region" description="Helical" evidence="5">
    <location>
        <begin position="308"/>
        <end position="329"/>
    </location>
</feature>
<feature type="transmembrane region" description="Helical" evidence="5">
    <location>
        <begin position="431"/>
        <end position="450"/>
    </location>
</feature>